<protein>
    <submittedName>
        <fullName evidence="2">Uncharacterized protein</fullName>
    </submittedName>
</protein>
<dbReference type="EMBL" id="JAUSTZ010000002">
    <property type="protein sequence ID" value="MDQ0225255.1"/>
    <property type="molecule type" value="Genomic_DNA"/>
</dbReference>
<name>A0ABT9YZP6_9BACI</name>
<dbReference type="Proteomes" id="UP001232245">
    <property type="component" value="Unassembled WGS sequence"/>
</dbReference>
<evidence type="ECO:0000256" key="1">
    <source>
        <dbReference type="SAM" id="Phobius"/>
    </source>
</evidence>
<evidence type="ECO:0000313" key="3">
    <source>
        <dbReference type="Proteomes" id="UP001232245"/>
    </source>
</evidence>
<keyword evidence="3" id="KW-1185">Reference proteome</keyword>
<proteinExistence type="predicted"/>
<feature type="transmembrane region" description="Helical" evidence="1">
    <location>
        <begin position="6"/>
        <end position="24"/>
    </location>
</feature>
<organism evidence="2 3">
    <name type="scientific">Metabacillus niabensis</name>
    <dbReference type="NCBI Taxonomy" id="324854"/>
    <lineage>
        <taxon>Bacteria</taxon>
        <taxon>Bacillati</taxon>
        <taxon>Bacillota</taxon>
        <taxon>Bacilli</taxon>
        <taxon>Bacillales</taxon>
        <taxon>Bacillaceae</taxon>
        <taxon>Metabacillus</taxon>
    </lineage>
</organism>
<keyword evidence="1" id="KW-1133">Transmembrane helix</keyword>
<keyword evidence="1" id="KW-0472">Membrane</keyword>
<sequence>MITQKILQYTFSILGVLSLGFFYYQMFKGETKKENKHPNRQ</sequence>
<dbReference type="RefSeq" id="WP_255451909.1">
    <property type="nucleotide sequence ID" value="NZ_JAUSTZ010000002.1"/>
</dbReference>
<evidence type="ECO:0000313" key="2">
    <source>
        <dbReference type="EMBL" id="MDQ0225255.1"/>
    </source>
</evidence>
<reference evidence="2 3" key="1">
    <citation type="submission" date="2023-07" db="EMBL/GenBank/DDBJ databases">
        <title>Genomic Encyclopedia of Type Strains, Phase IV (KMG-IV): sequencing the most valuable type-strain genomes for metagenomic binning, comparative biology and taxonomic classification.</title>
        <authorList>
            <person name="Goeker M."/>
        </authorList>
    </citation>
    <scope>NUCLEOTIDE SEQUENCE [LARGE SCALE GENOMIC DNA]</scope>
    <source>
        <strain evidence="2 3">DSM 17723</strain>
    </source>
</reference>
<keyword evidence="1" id="KW-0812">Transmembrane</keyword>
<comment type="caution">
    <text evidence="2">The sequence shown here is derived from an EMBL/GenBank/DDBJ whole genome shotgun (WGS) entry which is preliminary data.</text>
</comment>
<gene>
    <name evidence="2" type="ORF">J2S02_001584</name>
</gene>
<accession>A0ABT9YZP6</accession>